<dbReference type="InterPro" id="IPR051014">
    <property type="entry name" value="Cation_Transport_ATPase_IB"/>
</dbReference>
<evidence type="ECO:0000259" key="9">
    <source>
        <dbReference type="Pfam" id="PF00122"/>
    </source>
</evidence>
<dbReference type="InterPro" id="IPR044492">
    <property type="entry name" value="P_typ_ATPase_HD_dom"/>
</dbReference>
<feature type="transmembrane region" description="Helical" evidence="8">
    <location>
        <begin position="340"/>
        <end position="364"/>
    </location>
</feature>
<dbReference type="InterPro" id="IPR059000">
    <property type="entry name" value="ATPase_P-type_domA"/>
</dbReference>
<dbReference type="PANTHER" id="PTHR48085:SF5">
    <property type="entry name" value="CADMIUM_ZINC-TRANSPORTING ATPASE HMA4-RELATED"/>
    <property type="match status" value="1"/>
</dbReference>
<dbReference type="NCBIfam" id="TIGR01511">
    <property type="entry name" value="ATPase-IB1_Cu"/>
    <property type="match status" value="1"/>
</dbReference>
<reference evidence="10 11" key="1">
    <citation type="submission" date="2023-12" db="EMBL/GenBank/DDBJ databases">
        <title>Baltic Sea Cyanobacteria.</title>
        <authorList>
            <person name="Delbaje E."/>
            <person name="Fewer D.P."/>
            <person name="Shishido T.K."/>
        </authorList>
    </citation>
    <scope>NUCLEOTIDE SEQUENCE [LARGE SCALE GENOMIC DNA]</scope>
    <source>
        <strain evidence="10 11">UHCC 0139</strain>
    </source>
</reference>
<keyword evidence="8" id="KW-0547">Nucleotide-binding</keyword>
<evidence type="ECO:0000256" key="8">
    <source>
        <dbReference type="RuleBase" id="RU362081"/>
    </source>
</evidence>
<evidence type="ECO:0000256" key="4">
    <source>
        <dbReference type="ARBA" id="ARBA00022723"/>
    </source>
</evidence>
<dbReference type="Gene3D" id="3.40.1110.10">
    <property type="entry name" value="Calcium-transporting ATPase, cytoplasmic domain N"/>
    <property type="match status" value="1"/>
</dbReference>
<dbReference type="SFLD" id="SFLDS00003">
    <property type="entry name" value="Haloacid_Dehalogenase"/>
    <property type="match status" value="1"/>
</dbReference>
<keyword evidence="8" id="KW-0067">ATP-binding</keyword>
<evidence type="ECO:0000256" key="7">
    <source>
        <dbReference type="ARBA" id="ARBA00023136"/>
    </source>
</evidence>
<dbReference type="InterPro" id="IPR023299">
    <property type="entry name" value="ATPase_P-typ_cyto_dom_N"/>
</dbReference>
<dbReference type="InterPro" id="IPR023298">
    <property type="entry name" value="ATPase_P-typ_TM_dom_sf"/>
</dbReference>
<sequence>MDCATEEAEIRHALAGVDGIRGLRFLLAERVLAIDAEAAGLNSALAAIRRLGFNPEPISSDHRPSAAQTRAERRLERLRLAGSLALALTAELLHLVVPAYPGHELVEIGIAITAIALAGFSVFRKGLAALRQGRLNINALMSVAVTGAFLIGRFPEAAMVMALYAVAEAIEARAVQRARQAITSLMALAPDEAEIRQSDGRWQRVAASAVAIGDVARVRPGERLPLDGTVLSGESAINQAPITGESLPVDKGPGDEVFAGTINQGGALEIQVTAPASLSTLARIIQAVEEAQASRAPIQRFVDRFAARYTPAVFVVALAVALLAPPVLGFTPMQGIYKALILLVIACPCALVIATPVTVVSGLATAARRGIIIKGGLYIEEARKIKALALDKTGTITLGKPKLVAFSPQQEGADADALKQWASSLAERSDHPVSRAVATGLDGERLAVEAFEALPGRGVRGVIAGRPLMLANHRWIEELGLCSSALEASMQVHERQGRSLSLLADDSGVLALIAVADTVRPSSAAAMEALRALGVTPVMLTGDNAATASAIAALAGIDEVKSNLLPQEKLEAVAALQARYGFAAMAGDGINDAPALAQADIGFAMGAAGTHIAIEAADVVIMNDDLMRVPETIALSRRTFTILRQNIALALGIKALFLVLTVAGNATMWMAVFADMGTSLIVIANGLRLLRTPTLGKVKG</sequence>
<keyword evidence="8" id="KW-1003">Cell membrane</keyword>
<evidence type="ECO:0000256" key="6">
    <source>
        <dbReference type="ARBA" id="ARBA00022989"/>
    </source>
</evidence>
<dbReference type="SUPFAM" id="SSF81653">
    <property type="entry name" value="Calcium ATPase, transduction domain A"/>
    <property type="match status" value="1"/>
</dbReference>
<feature type="transmembrane region" description="Helical" evidence="8">
    <location>
        <begin position="646"/>
        <end position="663"/>
    </location>
</feature>
<feature type="transmembrane region" description="Helical" evidence="8">
    <location>
        <begin position="105"/>
        <end position="123"/>
    </location>
</feature>
<dbReference type="Proteomes" id="UP001304461">
    <property type="component" value="Unassembled WGS sequence"/>
</dbReference>
<gene>
    <name evidence="10" type="ORF">VB738_10555</name>
</gene>
<dbReference type="Pfam" id="PF00122">
    <property type="entry name" value="E1-E2_ATPase"/>
    <property type="match status" value="1"/>
</dbReference>
<dbReference type="EMBL" id="JAYGHX010000006">
    <property type="protein sequence ID" value="MEA5391697.1"/>
    <property type="molecule type" value="Genomic_DNA"/>
</dbReference>
<dbReference type="InterPro" id="IPR001757">
    <property type="entry name" value="P_typ_ATPase"/>
</dbReference>
<accession>A0ABU5RV91</accession>
<name>A0ABU5RV91_9CYAN</name>
<dbReference type="SFLD" id="SFLDG00002">
    <property type="entry name" value="C1.7:_P-type_atpase_like"/>
    <property type="match status" value="1"/>
</dbReference>
<dbReference type="InterPro" id="IPR008250">
    <property type="entry name" value="ATPase_P-typ_transduc_dom_A_sf"/>
</dbReference>
<keyword evidence="5" id="KW-1278">Translocase</keyword>
<comment type="caution">
    <text evidence="10">The sequence shown here is derived from an EMBL/GenBank/DDBJ whole genome shotgun (WGS) entry which is preliminary data.</text>
</comment>
<keyword evidence="4 8" id="KW-0479">Metal-binding</keyword>
<evidence type="ECO:0000256" key="1">
    <source>
        <dbReference type="ARBA" id="ARBA00004141"/>
    </source>
</evidence>
<dbReference type="InterPro" id="IPR018303">
    <property type="entry name" value="ATPase_P-typ_P_site"/>
</dbReference>
<feature type="transmembrane region" description="Helical" evidence="8">
    <location>
        <begin position="80"/>
        <end position="99"/>
    </location>
</feature>
<evidence type="ECO:0000256" key="5">
    <source>
        <dbReference type="ARBA" id="ARBA00022967"/>
    </source>
</evidence>
<comment type="subcellular location">
    <subcellularLocation>
        <location evidence="8">Cell membrane</location>
    </subcellularLocation>
    <subcellularLocation>
        <location evidence="1">Membrane</location>
        <topology evidence="1">Multi-pass membrane protein</topology>
    </subcellularLocation>
</comment>
<dbReference type="Gene3D" id="3.40.50.1000">
    <property type="entry name" value="HAD superfamily/HAD-like"/>
    <property type="match status" value="1"/>
</dbReference>
<feature type="transmembrane region" description="Helical" evidence="8">
    <location>
        <begin position="309"/>
        <end position="328"/>
    </location>
</feature>
<evidence type="ECO:0000256" key="3">
    <source>
        <dbReference type="ARBA" id="ARBA00022692"/>
    </source>
</evidence>
<evidence type="ECO:0000313" key="10">
    <source>
        <dbReference type="EMBL" id="MEA5391697.1"/>
    </source>
</evidence>
<dbReference type="InterPro" id="IPR027256">
    <property type="entry name" value="P-typ_ATPase_IB"/>
</dbReference>
<dbReference type="SFLD" id="SFLDF00027">
    <property type="entry name" value="p-type_atpase"/>
    <property type="match status" value="1"/>
</dbReference>
<dbReference type="SUPFAM" id="SSF56784">
    <property type="entry name" value="HAD-like"/>
    <property type="match status" value="1"/>
</dbReference>
<dbReference type="InterPro" id="IPR036412">
    <property type="entry name" value="HAD-like_sf"/>
</dbReference>
<dbReference type="InterPro" id="IPR036163">
    <property type="entry name" value="HMA_dom_sf"/>
</dbReference>
<dbReference type="RefSeq" id="WP_323305718.1">
    <property type="nucleotide sequence ID" value="NZ_JAYGHX010000006.1"/>
</dbReference>
<proteinExistence type="inferred from homology"/>
<feature type="domain" description="P-type ATPase A" evidence="9">
    <location>
        <begin position="188"/>
        <end position="289"/>
    </location>
</feature>
<dbReference type="Gene3D" id="2.70.150.10">
    <property type="entry name" value="Calcium-transporting ATPase, cytoplasmic transduction domain A"/>
    <property type="match status" value="1"/>
</dbReference>
<dbReference type="PRINTS" id="PR00119">
    <property type="entry name" value="CATATPASE"/>
</dbReference>
<keyword evidence="11" id="KW-1185">Reference proteome</keyword>
<keyword evidence="7 8" id="KW-0472">Membrane</keyword>
<dbReference type="InterPro" id="IPR023214">
    <property type="entry name" value="HAD_sf"/>
</dbReference>
<dbReference type="NCBIfam" id="TIGR01494">
    <property type="entry name" value="ATPase_P-type"/>
    <property type="match status" value="1"/>
</dbReference>
<dbReference type="SUPFAM" id="SSF81665">
    <property type="entry name" value="Calcium ATPase, transmembrane domain M"/>
    <property type="match status" value="1"/>
</dbReference>
<protein>
    <submittedName>
        <fullName evidence="10">Heavy metal translocating P-type ATPase</fullName>
    </submittedName>
</protein>
<keyword evidence="6 8" id="KW-1133">Transmembrane helix</keyword>
<dbReference type="PANTHER" id="PTHR48085">
    <property type="entry name" value="CADMIUM/ZINC-TRANSPORTING ATPASE HMA2-RELATED"/>
    <property type="match status" value="1"/>
</dbReference>
<dbReference type="NCBIfam" id="TIGR01525">
    <property type="entry name" value="ATPase-IB_hvy"/>
    <property type="match status" value="1"/>
</dbReference>
<dbReference type="Pfam" id="PF00702">
    <property type="entry name" value="Hydrolase"/>
    <property type="match status" value="1"/>
</dbReference>
<dbReference type="SUPFAM" id="SSF55008">
    <property type="entry name" value="HMA, heavy metal-associated domain"/>
    <property type="match status" value="1"/>
</dbReference>
<keyword evidence="3 8" id="KW-0812">Transmembrane</keyword>
<dbReference type="PROSITE" id="PS00154">
    <property type="entry name" value="ATPASE_E1_E2"/>
    <property type="match status" value="1"/>
</dbReference>
<evidence type="ECO:0000313" key="11">
    <source>
        <dbReference type="Proteomes" id="UP001304461"/>
    </source>
</evidence>
<dbReference type="PRINTS" id="PR00941">
    <property type="entry name" value="CDATPASE"/>
</dbReference>
<comment type="similarity">
    <text evidence="2 8">Belongs to the cation transport ATPase (P-type) (TC 3.A.3) family. Type IB subfamily.</text>
</comment>
<organism evidence="10 11">
    <name type="scientific">Cyanobium gracile UHCC 0139</name>
    <dbReference type="NCBI Taxonomy" id="3110308"/>
    <lineage>
        <taxon>Bacteria</taxon>
        <taxon>Bacillati</taxon>
        <taxon>Cyanobacteriota</taxon>
        <taxon>Cyanophyceae</taxon>
        <taxon>Synechococcales</taxon>
        <taxon>Prochlorococcaceae</taxon>
        <taxon>Cyanobium</taxon>
    </lineage>
</organism>
<evidence type="ECO:0000256" key="2">
    <source>
        <dbReference type="ARBA" id="ARBA00006024"/>
    </source>
</evidence>